<dbReference type="Pfam" id="PF02635">
    <property type="entry name" value="DsrE"/>
    <property type="match status" value="1"/>
</dbReference>
<dbReference type="SUPFAM" id="SSF75169">
    <property type="entry name" value="DsrEFH-like"/>
    <property type="match status" value="1"/>
</dbReference>
<dbReference type="EMBL" id="JAIOUQ010000003">
    <property type="protein sequence ID" value="MBZ2165020.1"/>
    <property type="molecule type" value="Genomic_DNA"/>
</dbReference>
<dbReference type="PANTHER" id="PTHR34874">
    <property type="entry name" value="PROTEIN YCHN"/>
    <property type="match status" value="1"/>
</dbReference>
<sequence length="120" mass="13306">MDTVLIIVDKAPYGYEDTFSAFYVAIACLNKGMDADVLLTGDGVYAAIKDQEPCGSVNYPNVGELSYLVFPEGNIYVHLESMLDRGIVEDDLVEASQIINDNELYDIVKSRTKNTAFIRI</sequence>
<gene>
    <name evidence="1" type="ORF">K8N75_03025</name>
</gene>
<name>A0A8T5UV04_9EURY</name>
<dbReference type="AlphaFoldDB" id="A0A8T5UV04"/>
<keyword evidence="2" id="KW-1185">Reference proteome</keyword>
<dbReference type="Proteomes" id="UP000825933">
    <property type="component" value="Unassembled WGS sequence"/>
</dbReference>
<dbReference type="PANTHER" id="PTHR34874:SF1">
    <property type="entry name" value="PROTEIN YCHN"/>
    <property type="match status" value="1"/>
</dbReference>
<dbReference type="RefSeq" id="WP_048191973.1">
    <property type="nucleotide sequence ID" value="NZ_JAIOUQ010000003.1"/>
</dbReference>
<reference evidence="2" key="1">
    <citation type="journal article" date="2022" name="Microbiol. Resour. Announc.">
        <title>Draft Genome Sequence of a Methanogenic Archaeon from West Spitsbergen Permafrost.</title>
        <authorList>
            <person name="Trubitsyn V."/>
            <person name="Rivkina E."/>
            <person name="Shcherbakova V."/>
        </authorList>
    </citation>
    <scope>NUCLEOTIDE SEQUENCE [LARGE SCALE GENOMIC DNA]</scope>
    <source>
        <strain evidence="2">VT</strain>
    </source>
</reference>
<evidence type="ECO:0000313" key="2">
    <source>
        <dbReference type="Proteomes" id="UP000825933"/>
    </source>
</evidence>
<dbReference type="GO" id="GO:0005829">
    <property type="term" value="C:cytosol"/>
    <property type="evidence" value="ECO:0007669"/>
    <property type="project" value="TreeGrafter"/>
</dbReference>
<protein>
    <submittedName>
        <fullName evidence="1">DsrE family protein</fullName>
    </submittedName>
</protein>
<dbReference type="InterPro" id="IPR027396">
    <property type="entry name" value="DsrEFH-like"/>
</dbReference>
<organism evidence="1 2">
    <name type="scientific">Methanobacterium spitsbergense</name>
    <dbReference type="NCBI Taxonomy" id="2874285"/>
    <lineage>
        <taxon>Archaea</taxon>
        <taxon>Methanobacteriati</taxon>
        <taxon>Methanobacteriota</taxon>
        <taxon>Methanomada group</taxon>
        <taxon>Methanobacteria</taxon>
        <taxon>Methanobacteriales</taxon>
        <taxon>Methanobacteriaceae</taxon>
        <taxon>Methanobacterium</taxon>
    </lineage>
</organism>
<proteinExistence type="predicted"/>
<comment type="caution">
    <text evidence="1">The sequence shown here is derived from an EMBL/GenBank/DDBJ whole genome shotgun (WGS) entry which is preliminary data.</text>
</comment>
<evidence type="ECO:0000313" key="1">
    <source>
        <dbReference type="EMBL" id="MBZ2165020.1"/>
    </source>
</evidence>
<dbReference type="Gene3D" id="3.40.1260.10">
    <property type="entry name" value="DsrEFH-like"/>
    <property type="match status" value="1"/>
</dbReference>
<accession>A0A8T5UV04</accession>
<dbReference type="InterPro" id="IPR003787">
    <property type="entry name" value="Sulphur_relay_DsrE/F-like"/>
</dbReference>